<feature type="transmembrane region" description="Helical" evidence="1">
    <location>
        <begin position="12"/>
        <end position="31"/>
    </location>
</feature>
<dbReference type="STRING" id="1150112.SAMN04487893_101351"/>
<dbReference type="EMBL" id="FORU01000001">
    <property type="protein sequence ID" value="SFI84593.1"/>
    <property type="molecule type" value="Genomic_DNA"/>
</dbReference>
<reference evidence="3" key="1">
    <citation type="submission" date="2016-10" db="EMBL/GenBank/DDBJ databases">
        <authorList>
            <person name="Varghese N."/>
            <person name="Submissions S."/>
        </authorList>
    </citation>
    <scope>NUCLEOTIDE SEQUENCE [LARGE SCALE GENOMIC DNA]</scope>
    <source>
        <strain evidence="3">DSM 26542</strain>
    </source>
</reference>
<evidence type="ECO:0000313" key="2">
    <source>
        <dbReference type="EMBL" id="SFI84593.1"/>
    </source>
</evidence>
<sequence length="45" mass="4850">MTEKIKTLRTIHLGLCAGVVMAYFVLGNLSLETLKLPSLTSSSLV</sequence>
<evidence type="ECO:0000313" key="3">
    <source>
        <dbReference type="Proteomes" id="UP000243887"/>
    </source>
</evidence>
<evidence type="ECO:0000256" key="1">
    <source>
        <dbReference type="SAM" id="Phobius"/>
    </source>
</evidence>
<gene>
    <name evidence="2" type="ORF">SAMN04487893_101351</name>
</gene>
<protein>
    <submittedName>
        <fullName evidence="2">Uncharacterized protein</fullName>
    </submittedName>
</protein>
<keyword evidence="3" id="KW-1185">Reference proteome</keyword>
<keyword evidence="1" id="KW-1133">Transmembrane helix</keyword>
<proteinExistence type="predicted"/>
<dbReference type="Proteomes" id="UP000243887">
    <property type="component" value="Unassembled WGS sequence"/>
</dbReference>
<accession>A0A1I3LIN9</accession>
<keyword evidence="1" id="KW-0472">Membrane</keyword>
<name>A0A1I3LIN9_9FLAO</name>
<dbReference type="AlphaFoldDB" id="A0A1I3LIN9"/>
<keyword evidence="1" id="KW-0812">Transmembrane</keyword>
<organism evidence="2 3">
    <name type="scientific">Myroides guanonis</name>
    <dbReference type="NCBI Taxonomy" id="1150112"/>
    <lineage>
        <taxon>Bacteria</taxon>
        <taxon>Pseudomonadati</taxon>
        <taxon>Bacteroidota</taxon>
        <taxon>Flavobacteriia</taxon>
        <taxon>Flavobacteriales</taxon>
        <taxon>Flavobacteriaceae</taxon>
        <taxon>Myroides</taxon>
    </lineage>
</organism>